<feature type="domain" description="Glycosyl hydrolase family 13 catalytic" evidence="5">
    <location>
        <begin position="41"/>
        <end position="357"/>
    </location>
</feature>
<dbReference type="AlphaFoldDB" id="A0A1C0Z2V7"/>
<dbReference type="PANTHER" id="PTHR10357:SF215">
    <property type="entry name" value="ALPHA-AMYLASE 1"/>
    <property type="match status" value="1"/>
</dbReference>
<dbReference type="Gene3D" id="2.60.40.1180">
    <property type="entry name" value="Golgi alpha-mannosidase II"/>
    <property type="match status" value="1"/>
</dbReference>
<dbReference type="Pfam" id="PF22026">
    <property type="entry name" value="Alpha-amylase_C_2"/>
    <property type="match status" value="1"/>
</dbReference>
<dbReference type="GO" id="GO:0005975">
    <property type="term" value="P:carbohydrate metabolic process"/>
    <property type="evidence" value="ECO:0007669"/>
    <property type="project" value="InterPro"/>
</dbReference>
<keyword evidence="3 4" id="KW-0732">Signal</keyword>
<evidence type="ECO:0000259" key="5">
    <source>
        <dbReference type="SMART" id="SM00642"/>
    </source>
</evidence>
<evidence type="ECO:0000313" key="7">
    <source>
        <dbReference type="Proteomes" id="UP000093482"/>
    </source>
</evidence>
<dbReference type="RefSeq" id="WP_066461467.1">
    <property type="nucleotide sequence ID" value="NZ_MATO01000006.1"/>
</dbReference>
<feature type="signal peptide" evidence="4">
    <location>
        <begin position="1"/>
        <end position="28"/>
    </location>
</feature>
<gene>
    <name evidence="6" type="ORF">A6K76_04645</name>
</gene>
<keyword evidence="7" id="KW-1185">Reference proteome</keyword>
<dbReference type="InterPro" id="IPR006047">
    <property type="entry name" value="GH13_cat_dom"/>
</dbReference>
<evidence type="ECO:0000256" key="1">
    <source>
        <dbReference type="ARBA" id="ARBA00001913"/>
    </source>
</evidence>
<dbReference type="SUPFAM" id="SSF51445">
    <property type="entry name" value="(Trans)glycosidases"/>
    <property type="match status" value="1"/>
</dbReference>
<dbReference type="SMART" id="SM00642">
    <property type="entry name" value="Aamy"/>
    <property type="match status" value="1"/>
</dbReference>
<feature type="chain" id="PRO_5008649356" description="Glycosyl hydrolase family 13 catalytic domain-containing protein" evidence="4">
    <location>
        <begin position="29"/>
        <end position="477"/>
    </location>
</feature>
<sequence length="477" mass="53034">MGMLHTLRRAAACIAIGALAMTAPTAYAQQERAIEDESIYDLLVDRFFNGTIVNDEQVDTQNPASFAGGDFAGLAEKVSYIQSLGFTTAAIGSVFATDTYDGYMVTSYTELEPHFGTQQELQHVVETFHKKQIRVMPDVRLNRVSANHEWLAQHPTWGTVVDNVVQWDYTNAQFVAALREAIVQFQQTYEFGALRFTETTNVPAPVLNDIIAALRDVTPNIQIVSNEATTAQVDAALNEAHVDVWSRMFAQPSQPTSELAQLVTSQASVAAVDTLTSPRLTHKAAEANVFPPTRIKVAMGALLTMPVVPMMTYGTEISMNGATAAQSHQIQNFKVDEEIISYIADVQTVRNKSAALRTGAFELLHEQDGFIVFTRSNDEETWVVAINNTGETQNYAVPASMFHESKELHGLFEKDIVRVDEQGQYNLVVDREIVELYQVKEEKGFNVAYMGVMAFVYVIFIAFIWLLIRRAKRPTAT</sequence>
<accession>A0A1C0Z2V7</accession>
<name>A0A1C0Z2V7_9BACL</name>
<dbReference type="EMBL" id="MATO01000006">
    <property type="protein sequence ID" value="OCS93630.1"/>
    <property type="molecule type" value="Genomic_DNA"/>
</dbReference>
<dbReference type="Proteomes" id="UP000093482">
    <property type="component" value="Unassembled WGS sequence"/>
</dbReference>
<organism evidence="6 7">
    <name type="scientific">Caryophanon latum</name>
    <dbReference type="NCBI Taxonomy" id="33977"/>
    <lineage>
        <taxon>Bacteria</taxon>
        <taxon>Bacillati</taxon>
        <taxon>Bacillota</taxon>
        <taxon>Bacilli</taxon>
        <taxon>Bacillales</taxon>
        <taxon>Caryophanaceae</taxon>
        <taxon>Caryophanon</taxon>
    </lineage>
</organism>
<evidence type="ECO:0000256" key="2">
    <source>
        <dbReference type="ARBA" id="ARBA00022723"/>
    </source>
</evidence>
<dbReference type="GO" id="GO:0046872">
    <property type="term" value="F:metal ion binding"/>
    <property type="evidence" value="ECO:0007669"/>
    <property type="project" value="UniProtKB-KW"/>
</dbReference>
<evidence type="ECO:0000313" key="6">
    <source>
        <dbReference type="EMBL" id="OCS93630.1"/>
    </source>
</evidence>
<dbReference type="InterPro" id="IPR017853">
    <property type="entry name" value="GH"/>
</dbReference>
<reference evidence="6 7" key="1">
    <citation type="submission" date="2016-07" db="EMBL/GenBank/DDBJ databases">
        <title>Caryophanon latum genome sequencing.</title>
        <authorList>
            <person name="Verma A."/>
            <person name="Pal Y."/>
            <person name="Krishnamurthi S."/>
        </authorList>
    </citation>
    <scope>NUCLEOTIDE SEQUENCE [LARGE SCALE GENOMIC DNA]</scope>
    <source>
        <strain evidence="6 7">DSM 14151</strain>
    </source>
</reference>
<dbReference type="Pfam" id="PF00128">
    <property type="entry name" value="Alpha-amylase"/>
    <property type="match status" value="1"/>
</dbReference>
<comment type="caution">
    <text evidence="6">The sequence shown here is derived from an EMBL/GenBank/DDBJ whole genome shotgun (WGS) entry which is preliminary data.</text>
</comment>
<dbReference type="InterPro" id="IPR054174">
    <property type="entry name" value="Alpha-amylase-like_C"/>
</dbReference>
<protein>
    <recommendedName>
        <fullName evidence="5">Glycosyl hydrolase family 13 catalytic domain-containing protein</fullName>
    </recommendedName>
</protein>
<dbReference type="Gene3D" id="3.20.20.80">
    <property type="entry name" value="Glycosidases"/>
    <property type="match status" value="1"/>
</dbReference>
<dbReference type="PANTHER" id="PTHR10357">
    <property type="entry name" value="ALPHA-AMYLASE FAMILY MEMBER"/>
    <property type="match status" value="1"/>
</dbReference>
<proteinExistence type="predicted"/>
<dbReference type="InterPro" id="IPR013780">
    <property type="entry name" value="Glyco_hydro_b"/>
</dbReference>
<evidence type="ECO:0000256" key="4">
    <source>
        <dbReference type="SAM" id="SignalP"/>
    </source>
</evidence>
<evidence type="ECO:0000256" key="3">
    <source>
        <dbReference type="ARBA" id="ARBA00022729"/>
    </source>
</evidence>
<comment type="cofactor">
    <cofactor evidence="1">
        <name>Ca(2+)</name>
        <dbReference type="ChEBI" id="CHEBI:29108"/>
    </cofactor>
</comment>
<keyword evidence="2" id="KW-0479">Metal-binding</keyword>
<dbReference type="SUPFAM" id="SSF51011">
    <property type="entry name" value="Glycosyl hydrolase domain"/>
    <property type="match status" value="1"/>
</dbReference>